<protein>
    <submittedName>
        <fullName evidence="1">DUF6907 domain-containing protein</fullName>
    </submittedName>
</protein>
<name>A0ABV6LZF6_9ACTN</name>
<gene>
    <name evidence="1" type="ORF">ACFFIA_09115</name>
</gene>
<dbReference type="Pfam" id="PF21848">
    <property type="entry name" value="DUF6907"/>
    <property type="match status" value="1"/>
</dbReference>
<organism evidence="1 2">
    <name type="scientific">Phytohabitans kaempferiae</name>
    <dbReference type="NCBI Taxonomy" id="1620943"/>
    <lineage>
        <taxon>Bacteria</taxon>
        <taxon>Bacillati</taxon>
        <taxon>Actinomycetota</taxon>
        <taxon>Actinomycetes</taxon>
        <taxon>Micromonosporales</taxon>
        <taxon>Micromonosporaceae</taxon>
    </lineage>
</organism>
<dbReference type="EMBL" id="JBHLUH010000010">
    <property type="protein sequence ID" value="MFC0527820.1"/>
    <property type="molecule type" value="Genomic_DNA"/>
</dbReference>
<sequence length="98" mass="10603">MRNLPCPAWCTVDHDDHLDAEAMVQSRSHYGDILRIPAVPGEHGHSEVTVDLCAVDDFETGRRSSTDISVSGLDPAPPAIVRQVMAALELALRLAEAD</sequence>
<reference evidence="1 2" key="1">
    <citation type="submission" date="2024-09" db="EMBL/GenBank/DDBJ databases">
        <authorList>
            <person name="Sun Q."/>
            <person name="Mori K."/>
        </authorList>
    </citation>
    <scope>NUCLEOTIDE SEQUENCE [LARGE SCALE GENOMIC DNA]</scope>
    <source>
        <strain evidence="1 2">TBRC 3947</strain>
    </source>
</reference>
<keyword evidence="2" id="KW-1185">Reference proteome</keyword>
<evidence type="ECO:0000313" key="1">
    <source>
        <dbReference type="EMBL" id="MFC0527820.1"/>
    </source>
</evidence>
<dbReference type="InterPro" id="IPR054202">
    <property type="entry name" value="DUF6907"/>
</dbReference>
<accession>A0ABV6LZF6</accession>
<proteinExistence type="predicted"/>
<evidence type="ECO:0000313" key="2">
    <source>
        <dbReference type="Proteomes" id="UP001589867"/>
    </source>
</evidence>
<dbReference type="Proteomes" id="UP001589867">
    <property type="component" value="Unassembled WGS sequence"/>
</dbReference>
<comment type="caution">
    <text evidence="1">The sequence shown here is derived from an EMBL/GenBank/DDBJ whole genome shotgun (WGS) entry which is preliminary data.</text>
</comment>
<dbReference type="RefSeq" id="WP_377248493.1">
    <property type="nucleotide sequence ID" value="NZ_JBHLUH010000010.1"/>
</dbReference>